<evidence type="ECO:0000256" key="1">
    <source>
        <dbReference type="PIRSR" id="PIRSR640198-1"/>
    </source>
</evidence>
<dbReference type="InterPro" id="IPR036597">
    <property type="entry name" value="Fido-like_dom_sf"/>
</dbReference>
<dbReference type="PATRIC" id="fig|930169.3.peg.812"/>
<feature type="binding site" evidence="2">
    <location>
        <begin position="357"/>
        <end position="364"/>
    </location>
    <ligand>
        <name>ATP</name>
        <dbReference type="ChEBI" id="CHEBI:30616"/>
    </ligand>
</feature>
<proteinExistence type="predicted"/>
<keyword evidence="2" id="KW-0067">ATP-binding</keyword>
<protein>
    <submittedName>
        <fullName evidence="4">Filamentation induced by cAMP protein Fic</fullName>
    </submittedName>
</protein>
<name>K0CC61_ALCDB</name>
<dbReference type="RefSeq" id="WP_014993192.1">
    <property type="nucleotide sequence ID" value="NC_018691.1"/>
</dbReference>
<dbReference type="InterPro" id="IPR040198">
    <property type="entry name" value="Fido_containing"/>
</dbReference>
<dbReference type="eggNOG" id="COG3177">
    <property type="taxonomic scope" value="Bacteria"/>
</dbReference>
<dbReference type="EMBL" id="CP003466">
    <property type="protein sequence ID" value="AFT69111.1"/>
    <property type="molecule type" value="Genomic_DNA"/>
</dbReference>
<dbReference type="HOGENOM" id="CLU_042149_0_0_6"/>
<gene>
    <name evidence="4" type="ordered locus">B5T_00827</name>
</gene>
<dbReference type="Pfam" id="PF02661">
    <property type="entry name" value="Fic"/>
    <property type="match status" value="1"/>
</dbReference>
<dbReference type="AlphaFoldDB" id="K0CC61"/>
<accession>K0CC61</accession>
<keyword evidence="5" id="KW-1185">Reference proteome</keyword>
<dbReference type="Proteomes" id="UP000006286">
    <property type="component" value="Chromosome"/>
</dbReference>
<dbReference type="Gene3D" id="1.10.3290.10">
    <property type="entry name" value="Fido-like domain"/>
    <property type="match status" value="1"/>
</dbReference>
<evidence type="ECO:0000256" key="2">
    <source>
        <dbReference type="PIRSR" id="PIRSR640198-2"/>
    </source>
</evidence>
<dbReference type="PANTHER" id="PTHR13504:SF38">
    <property type="entry name" value="FIDO DOMAIN-CONTAINING PROTEIN"/>
    <property type="match status" value="1"/>
</dbReference>
<feature type="domain" description="Fido" evidence="3">
    <location>
        <begin position="282"/>
        <end position="416"/>
    </location>
</feature>
<organism evidence="4 5">
    <name type="scientific">Alcanivorax dieselolei (strain DSM 16502 / CGMCC 1.3690 / MCCC 1A00001 / B-5)</name>
    <name type="common">Alloalcanivorax dieselolei</name>
    <dbReference type="NCBI Taxonomy" id="930169"/>
    <lineage>
        <taxon>Bacteria</taxon>
        <taxon>Pseudomonadati</taxon>
        <taxon>Pseudomonadota</taxon>
        <taxon>Gammaproteobacteria</taxon>
        <taxon>Oceanospirillales</taxon>
        <taxon>Alcanivoracaceae</taxon>
        <taxon>Alloalcanivorax</taxon>
    </lineage>
</organism>
<dbReference type="KEGG" id="adi:B5T_00827"/>
<evidence type="ECO:0000313" key="5">
    <source>
        <dbReference type="Proteomes" id="UP000006286"/>
    </source>
</evidence>
<dbReference type="PANTHER" id="PTHR13504">
    <property type="entry name" value="FIDO DOMAIN-CONTAINING PROTEIN DDB_G0283145"/>
    <property type="match status" value="1"/>
</dbReference>
<dbReference type="SUPFAM" id="SSF140931">
    <property type="entry name" value="Fic-like"/>
    <property type="match status" value="1"/>
</dbReference>
<evidence type="ECO:0000313" key="4">
    <source>
        <dbReference type="EMBL" id="AFT69111.1"/>
    </source>
</evidence>
<dbReference type="InterPro" id="IPR003812">
    <property type="entry name" value="Fido"/>
</dbReference>
<dbReference type="PROSITE" id="PS51459">
    <property type="entry name" value="FIDO"/>
    <property type="match status" value="1"/>
</dbReference>
<feature type="active site" evidence="1">
    <location>
        <position position="353"/>
    </location>
</feature>
<sequence>MSAPLGYQWLIEQYDLRTLPLDECAYVANIRGGRQSAQQGGQIVHRFEPNYDPGETLAGQIQFALRYEGVNLQVLSLLFEKEGKEELVEWLLDSPESQYARRACFLFEWLTGQRLPIDAPVPSRARYVLAVDPKHHFVWEHGEHDKRFRVTNNLAGPRSFCPLVKRTDYLNDMIRKDLRKSTVETLARYDEDLLRRAAAFLYLKETQSSFEVEREKPSPQKAQRFADMLRQADAHEPLTEERLVELQNIVIDPRFHEFTWRHRQNWIGKDLGHRQQIDFVPAKPEDLLELMGGLLTMSSNLRDDLEEVRDREKHDAQPILDLDFVNERYVVYVPPIDPVVAAACIAFGFVYIHPFMDGNGRIHRYLIHDTLAKAGFTPRGIVLPVSAVILANLDDYIDTLEHFSKPLNRLTDYNPGTPDSPATGNDAVYFRYPDLTRQTEFLYRALERTVEHDLQEEIDFLLGFDRACQSLNGLLDWPDHNLELFVRVVRQNDGALSASKRKSHFDWMTEEEIATAEQLVRKAFSSDPG</sequence>
<dbReference type="GO" id="GO:0005524">
    <property type="term" value="F:ATP binding"/>
    <property type="evidence" value="ECO:0007669"/>
    <property type="project" value="UniProtKB-KW"/>
</dbReference>
<reference evidence="4 5" key="1">
    <citation type="journal article" date="2012" name="J. Bacteriol.">
        <title>Complete genome sequence of Alcanivorax dieselolei type strain B5.</title>
        <authorList>
            <person name="Lai Q."/>
            <person name="Li W."/>
            <person name="Shao Z."/>
        </authorList>
    </citation>
    <scope>NUCLEOTIDE SEQUENCE [LARGE SCALE GENOMIC DNA]</scope>
    <source>
        <strain evidence="5">DSM 16502 / CGMCC 1.3690 / B-5</strain>
    </source>
</reference>
<dbReference type="OrthoDB" id="9807853at2"/>
<keyword evidence="2" id="KW-0547">Nucleotide-binding</keyword>
<evidence type="ECO:0000259" key="3">
    <source>
        <dbReference type="PROSITE" id="PS51459"/>
    </source>
</evidence>